<evidence type="ECO:0000313" key="2">
    <source>
        <dbReference type="Proteomes" id="UP001225300"/>
    </source>
</evidence>
<reference evidence="1" key="1">
    <citation type="journal article" date="2023" name="bioRxiv">
        <title>Novel crAssphage isolates exhibit conserved gene order and purifying selection of the host specificity protein.</title>
        <authorList>
            <person name="Papudeshi B."/>
            <person name="Vega A.A."/>
            <person name="Souza C."/>
            <person name="Giles S.K."/>
            <person name="Mallawaarachchi V."/>
            <person name="Roach M.J."/>
            <person name="An M."/>
            <person name="Jacobson N."/>
            <person name="McNair K."/>
            <person name="Mora M.F."/>
            <person name="Pastrana K."/>
            <person name="Leigh C."/>
            <person name="Cram C."/>
            <person name="Plewa W.S."/>
            <person name="Grigson S.R."/>
            <person name="Bouras G."/>
            <person name="Decewicz P."/>
            <person name="Luque A."/>
            <person name="Droit L."/>
            <person name="Handley S.A."/>
            <person name="Segall A.M."/>
            <person name="Dinsdale E.A."/>
            <person name="Edwards R.A."/>
        </authorList>
    </citation>
    <scope>NUCLEOTIDE SEQUENCE</scope>
    <source>
        <strain evidence="1">Bc03</strain>
    </source>
</reference>
<sequence>MAMEVEAKETYMEAIYKPTVRGIIQAVNELEIKKEQIVTLIKQGEQYVLVYYK</sequence>
<proteinExistence type="predicted"/>
<evidence type="ECO:0000313" key="1">
    <source>
        <dbReference type="EMBL" id="WEY17616.1"/>
    </source>
</evidence>
<name>A0AAF0IMZ4_9CAUD</name>
<dbReference type="EMBL" id="OQ198718">
    <property type="protein sequence ID" value="WEY17616.1"/>
    <property type="molecule type" value="Genomic_DNA"/>
</dbReference>
<protein>
    <submittedName>
        <fullName evidence="1">Uncharacterized protein</fullName>
    </submittedName>
</protein>
<dbReference type="Proteomes" id="UP001225300">
    <property type="component" value="Segment"/>
</dbReference>
<keyword evidence="2" id="KW-1185">Reference proteome</keyword>
<accession>A0AAF0IMZ4</accession>
<organism evidence="1 2">
    <name type="scientific">Kolpuevirus sp. 'frurule'</name>
    <dbReference type="NCBI Taxonomy" id="3028514"/>
    <lineage>
        <taxon>Viruses</taxon>
        <taxon>Duplodnaviria</taxon>
        <taxon>Heunggongvirae</taxon>
        <taxon>Uroviricota</taxon>
        <taxon>Caudoviricetes</taxon>
        <taxon>Crassvirales</taxon>
        <taxon>Steigviridae</taxon>
        <taxon>Asinivirinae</taxon>
        <taxon>Kolpuevirus</taxon>
    </lineage>
</organism>